<organism evidence="1 2">
    <name type="scientific">Pseudomonas fluorescens</name>
    <dbReference type="NCBI Taxonomy" id="294"/>
    <lineage>
        <taxon>Bacteria</taxon>
        <taxon>Pseudomonadati</taxon>
        <taxon>Pseudomonadota</taxon>
        <taxon>Gammaproteobacteria</taxon>
        <taxon>Pseudomonadales</taxon>
        <taxon>Pseudomonadaceae</taxon>
        <taxon>Pseudomonas</taxon>
    </lineage>
</organism>
<proteinExistence type="predicted"/>
<accession>A0A5E6S792</accession>
<sequence>MSIKAIERLSPTLQWFAAISAAILKIRQSIGLFTPILMNTQTI</sequence>
<protein>
    <submittedName>
        <fullName evidence="1">Uncharacterized protein</fullName>
    </submittedName>
</protein>
<evidence type="ECO:0000313" key="1">
    <source>
        <dbReference type="EMBL" id="VVM76471.1"/>
    </source>
</evidence>
<evidence type="ECO:0000313" key="2">
    <source>
        <dbReference type="Proteomes" id="UP000344274"/>
    </source>
</evidence>
<dbReference type="EMBL" id="CABVHB010000012">
    <property type="protein sequence ID" value="VVM76471.1"/>
    <property type="molecule type" value="Genomic_DNA"/>
</dbReference>
<reference evidence="1 2" key="1">
    <citation type="submission" date="2019-09" db="EMBL/GenBank/DDBJ databases">
        <authorList>
            <person name="Chandra G."/>
            <person name="Truman W A."/>
        </authorList>
    </citation>
    <scope>NUCLEOTIDE SEQUENCE [LARGE SCALE GENOMIC DNA]</scope>
    <source>
        <strain evidence="1">PS673</strain>
    </source>
</reference>
<dbReference type="AlphaFoldDB" id="A0A5E6S792"/>
<name>A0A5E6S792_PSEFL</name>
<dbReference type="Proteomes" id="UP000344274">
    <property type="component" value="Unassembled WGS sequence"/>
</dbReference>
<gene>
    <name evidence="1" type="ORF">PS673_02049</name>
</gene>